<accession>E6PXD6</accession>
<dbReference type="SMART" id="SM00388">
    <property type="entry name" value="HisKA"/>
    <property type="match status" value="1"/>
</dbReference>
<dbReference type="InterPro" id="IPR004358">
    <property type="entry name" value="Sig_transdc_His_kin-like_C"/>
</dbReference>
<evidence type="ECO:0000256" key="9">
    <source>
        <dbReference type="ARBA" id="ARBA00023012"/>
    </source>
</evidence>
<evidence type="ECO:0000256" key="6">
    <source>
        <dbReference type="ARBA" id="ARBA00022692"/>
    </source>
</evidence>
<dbReference type="SUPFAM" id="SSF55874">
    <property type="entry name" value="ATPase domain of HSP90 chaperone/DNA topoisomerase II/histidine kinase"/>
    <property type="match status" value="1"/>
</dbReference>
<dbReference type="InterPro" id="IPR050428">
    <property type="entry name" value="TCS_sensor_his_kinase"/>
</dbReference>
<evidence type="ECO:0000256" key="10">
    <source>
        <dbReference type="ARBA" id="ARBA00023136"/>
    </source>
</evidence>
<comment type="subcellular location">
    <subcellularLocation>
        <location evidence="2">Membrane</location>
    </subcellularLocation>
</comment>
<keyword evidence="6 11" id="KW-0812">Transmembrane</keyword>
<dbReference type="InterPro" id="IPR003661">
    <property type="entry name" value="HisK_dim/P_dom"/>
</dbReference>
<dbReference type="Pfam" id="PF00672">
    <property type="entry name" value="HAMP"/>
    <property type="match status" value="1"/>
</dbReference>
<keyword evidence="10 11" id="KW-0472">Membrane</keyword>
<dbReference type="AlphaFoldDB" id="E6PXD6"/>
<organism evidence="14">
    <name type="scientific">mine drainage metagenome</name>
    <dbReference type="NCBI Taxonomy" id="410659"/>
    <lineage>
        <taxon>unclassified sequences</taxon>
        <taxon>metagenomes</taxon>
        <taxon>ecological metagenomes</taxon>
    </lineage>
</organism>
<dbReference type="InterPro" id="IPR003594">
    <property type="entry name" value="HATPase_dom"/>
</dbReference>
<dbReference type="SMART" id="SM00304">
    <property type="entry name" value="HAMP"/>
    <property type="match status" value="1"/>
</dbReference>
<dbReference type="PANTHER" id="PTHR45436">
    <property type="entry name" value="SENSOR HISTIDINE KINASE YKOH"/>
    <property type="match status" value="1"/>
</dbReference>
<gene>
    <name evidence="14" type="ORF">CARN3_0533</name>
</gene>
<dbReference type="EMBL" id="CABN01000033">
    <property type="protein sequence ID" value="CBH99595.1"/>
    <property type="molecule type" value="Genomic_DNA"/>
</dbReference>
<dbReference type="GO" id="GO:0000155">
    <property type="term" value="F:phosphorelay sensor kinase activity"/>
    <property type="evidence" value="ECO:0007669"/>
    <property type="project" value="InterPro"/>
</dbReference>
<evidence type="ECO:0000256" key="8">
    <source>
        <dbReference type="ARBA" id="ARBA00022989"/>
    </source>
</evidence>
<keyword evidence="7 14" id="KW-0418">Kinase</keyword>
<dbReference type="GO" id="GO:0005886">
    <property type="term" value="C:plasma membrane"/>
    <property type="evidence" value="ECO:0007669"/>
    <property type="project" value="TreeGrafter"/>
</dbReference>
<comment type="catalytic activity">
    <reaction evidence="1">
        <text>ATP + protein L-histidine = ADP + protein N-phospho-L-histidine.</text>
        <dbReference type="EC" id="2.7.13.3"/>
    </reaction>
</comment>
<dbReference type="Pfam" id="PF02518">
    <property type="entry name" value="HATPase_c"/>
    <property type="match status" value="1"/>
</dbReference>
<keyword evidence="4" id="KW-0597">Phosphoprotein</keyword>
<keyword evidence="9" id="KW-0902">Two-component regulatory system</keyword>
<dbReference type="PANTHER" id="PTHR45436:SF8">
    <property type="entry name" value="HISTIDINE KINASE"/>
    <property type="match status" value="1"/>
</dbReference>
<dbReference type="Gene3D" id="6.10.340.10">
    <property type="match status" value="1"/>
</dbReference>
<evidence type="ECO:0000256" key="4">
    <source>
        <dbReference type="ARBA" id="ARBA00022553"/>
    </source>
</evidence>
<dbReference type="CDD" id="cd00082">
    <property type="entry name" value="HisKA"/>
    <property type="match status" value="1"/>
</dbReference>
<dbReference type="InterPro" id="IPR036097">
    <property type="entry name" value="HisK_dim/P_sf"/>
</dbReference>
<dbReference type="SMART" id="SM00387">
    <property type="entry name" value="HATPase_c"/>
    <property type="match status" value="1"/>
</dbReference>
<evidence type="ECO:0000256" key="1">
    <source>
        <dbReference type="ARBA" id="ARBA00000085"/>
    </source>
</evidence>
<sequence>MSSATNNPGNPGSIRTGPTAAWRISIWSTLVFALGTTIAFVVLHHYVARVVEQRSDAWLLGEVSVLSDVAVRTPRGALYDRIVDEIAELATKEVPADPGRKTDATHSVFFIETGSDHQLKLWVGSDNSAPYLDAIGRSRITPGHPVDVAVRGFSTPYRVVQYRTEDGNHIYLGMSERNDRHVLGRMRAYFFAIFIGIVLLGFALAFFTTKRLLRRVQRITETAARIDQDNLQSRVPTTRVNDEVAQLAGTLNHMLDRIARAVHQLHTITDSLAHDLRSPITAIRGKMELALLANQQENASEPIVSALEELDRLSDLLTRSLDVAEAEAGALRLHRSNLEVGELIQTMIELYEPSLAEHDLQVALYRLNSVTIQADPGLLHRMMANLFDNAIRHLPRGSSVSITLESRAPESRGAIGRLTMEDDGPGFPTEVRDHLFDKYAKGLQSTGNGLGLAFVEAVVTAHGGTIAATNTPQGGARLMIDLPLAG</sequence>
<dbReference type="InterPro" id="IPR003660">
    <property type="entry name" value="HAMP_dom"/>
</dbReference>
<evidence type="ECO:0000256" key="11">
    <source>
        <dbReference type="SAM" id="Phobius"/>
    </source>
</evidence>
<evidence type="ECO:0000256" key="7">
    <source>
        <dbReference type="ARBA" id="ARBA00022777"/>
    </source>
</evidence>
<evidence type="ECO:0000256" key="5">
    <source>
        <dbReference type="ARBA" id="ARBA00022679"/>
    </source>
</evidence>
<evidence type="ECO:0000259" key="12">
    <source>
        <dbReference type="PROSITE" id="PS50109"/>
    </source>
</evidence>
<feature type="domain" description="HAMP" evidence="13">
    <location>
        <begin position="210"/>
        <end position="263"/>
    </location>
</feature>
<feature type="transmembrane region" description="Helical" evidence="11">
    <location>
        <begin position="188"/>
        <end position="207"/>
    </location>
</feature>
<dbReference type="SUPFAM" id="SSF158472">
    <property type="entry name" value="HAMP domain-like"/>
    <property type="match status" value="1"/>
</dbReference>
<dbReference type="EC" id="2.7.13.3" evidence="3"/>
<dbReference type="InterPro" id="IPR036890">
    <property type="entry name" value="HATPase_C_sf"/>
</dbReference>
<dbReference type="Gene3D" id="1.10.287.130">
    <property type="match status" value="1"/>
</dbReference>
<dbReference type="Pfam" id="PF00512">
    <property type="entry name" value="HisKA"/>
    <property type="match status" value="1"/>
</dbReference>
<proteinExistence type="predicted"/>
<keyword evidence="8 11" id="KW-1133">Transmembrane helix</keyword>
<dbReference type="PROSITE" id="PS50885">
    <property type="entry name" value="HAMP"/>
    <property type="match status" value="1"/>
</dbReference>
<dbReference type="InterPro" id="IPR005467">
    <property type="entry name" value="His_kinase_dom"/>
</dbReference>
<evidence type="ECO:0000313" key="14">
    <source>
        <dbReference type="EMBL" id="CBH99595.1"/>
    </source>
</evidence>
<dbReference type="SUPFAM" id="SSF47384">
    <property type="entry name" value="Homodimeric domain of signal transducing histidine kinase"/>
    <property type="match status" value="1"/>
</dbReference>
<feature type="transmembrane region" description="Helical" evidence="11">
    <location>
        <begin position="20"/>
        <end position="43"/>
    </location>
</feature>
<dbReference type="CDD" id="cd06225">
    <property type="entry name" value="HAMP"/>
    <property type="match status" value="1"/>
</dbReference>
<name>E6PXD6_9ZZZZ</name>
<evidence type="ECO:0000259" key="13">
    <source>
        <dbReference type="PROSITE" id="PS50885"/>
    </source>
</evidence>
<dbReference type="CDD" id="cd00075">
    <property type="entry name" value="HATPase"/>
    <property type="match status" value="1"/>
</dbReference>
<protein>
    <recommendedName>
        <fullName evidence="3">histidine kinase</fullName>
        <ecNumber evidence="3">2.7.13.3</ecNumber>
    </recommendedName>
</protein>
<dbReference type="PROSITE" id="PS50109">
    <property type="entry name" value="HIS_KIN"/>
    <property type="match status" value="1"/>
</dbReference>
<dbReference type="PRINTS" id="PR00344">
    <property type="entry name" value="BCTRLSENSOR"/>
</dbReference>
<evidence type="ECO:0000256" key="3">
    <source>
        <dbReference type="ARBA" id="ARBA00012438"/>
    </source>
</evidence>
<feature type="domain" description="Histidine kinase" evidence="12">
    <location>
        <begin position="271"/>
        <end position="486"/>
    </location>
</feature>
<evidence type="ECO:0000256" key="2">
    <source>
        <dbReference type="ARBA" id="ARBA00004370"/>
    </source>
</evidence>
<dbReference type="Gene3D" id="3.30.565.10">
    <property type="entry name" value="Histidine kinase-like ATPase, C-terminal domain"/>
    <property type="match status" value="1"/>
</dbReference>
<keyword evidence="5" id="KW-0808">Transferase</keyword>
<comment type="caution">
    <text evidence="14">The sequence shown here is derived from an EMBL/GenBank/DDBJ whole genome shotgun (WGS) entry which is preliminary data.</text>
</comment>
<reference evidence="14" key="1">
    <citation type="submission" date="2009-10" db="EMBL/GenBank/DDBJ databases">
        <title>Diversity of trophic interactions inside an arsenic-rich microbial ecosystem.</title>
        <authorList>
            <person name="Bertin P.N."/>
            <person name="Heinrich-Salmeron A."/>
            <person name="Pelletier E."/>
            <person name="Goulhen-Chollet F."/>
            <person name="Arsene-Ploetze F."/>
            <person name="Gallien S."/>
            <person name="Calteau A."/>
            <person name="Vallenet D."/>
            <person name="Casiot C."/>
            <person name="Chane-Woon-Ming B."/>
            <person name="Giloteaux L."/>
            <person name="Barakat M."/>
            <person name="Bonnefoy V."/>
            <person name="Bruneel O."/>
            <person name="Chandler M."/>
            <person name="Cleiss J."/>
            <person name="Duran R."/>
            <person name="Elbaz-Poulichet F."/>
            <person name="Fonknechten N."/>
            <person name="Lauga B."/>
            <person name="Mornico D."/>
            <person name="Ortet P."/>
            <person name="Schaeffer C."/>
            <person name="Siguier P."/>
            <person name="Alexander Thil Smith A."/>
            <person name="Van Dorsselaer A."/>
            <person name="Weissenbach J."/>
            <person name="Medigue C."/>
            <person name="Le Paslier D."/>
        </authorList>
    </citation>
    <scope>NUCLEOTIDE SEQUENCE</scope>
</reference>